<evidence type="ECO:0000256" key="2">
    <source>
        <dbReference type="ARBA" id="ARBA00008917"/>
    </source>
</evidence>
<evidence type="ECO:0000256" key="6">
    <source>
        <dbReference type="ARBA" id="ARBA00023136"/>
    </source>
</evidence>
<dbReference type="Proteomes" id="UP001642409">
    <property type="component" value="Unassembled WGS sequence"/>
</dbReference>
<protein>
    <recommendedName>
        <fullName evidence="7">Derlin</fullName>
    </recommendedName>
</protein>
<evidence type="ECO:0000313" key="8">
    <source>
        <dbReference type="EMBL" id="CAL6000551.1"/>
    </source>
</evidence>
<dbReference type="Pfam" id="PF04511">
    <property type="entry name" value="DER1"/>
    <property type="match status" value="1"/>
</dbReference>
<comment type="function">
    <text evidence="7">May be involved in the degradation of misfolded endoplasmic reticulum (ER) luminal proteins.</text>
</comment>
<dbReference type="SUPFAM" id="SSF144091">
    <property type="entry name" value="Rhomboid-like"/>
    <property type="match status" value="1"/>
</dbReference>
<organism evidence="8 9">
    <name type="scientific">Hexamita inflata</name>
    <dbReference type="NCBI Taxonomy" id="28002"/>
    <lineage>
        <taxon>Eukaryota</taxon>
        <taxon>Metamonada</taxon>
        <taxon>Diplomonadida</taxon>
        <taxon>Hexamitidae</taxon>
        <taxon>Hexamitinae</taxon>
        <taxon>Hexamita</taxon>
    </lineage>
</organism>
<keyword evidence="9" id="KW-1185">Reference proteome</keyword>
<keyword evidence="5 7" id="KW-1133">Transmembrane helix</keyword>
<sequence length="201" mass="22962">MQDLLRNTPPITLVVVSISIGLSLLASLKILSPFSISLDWFGIQRGEYYRLITGFLFFGPISLNWIFFVSQNIKYISALEKESYAGKKKELILLIVYTWICTLLLSRFVAKMSYAAMPFFSVLSYVWTKKHRDQIFVAFGFLHFPASYLPVFNVVVAVMQQQSLLVPIFGILVGHIWWFIDDVVPGLTGVDLIRKIAKTKK</sequence>
<feature type="transmembrane region" description="Helical" evidence="7">
    <location>
        <begin position="12"/>
        <end position="36"/>
    </location>
</feature>
<comment type="caution">
    <text evidence="8">The sequence shown here is derived from an EMBL/GenBank/DDBJ whole genome shotgun (WGS) entry which is preliminary data.</text>
</comment>
<keyword evidence="4 7" id="KW-0256">Endoplasmic reticulum</keyword>
<name>A0ABP1HYP8_9EUKA</name>
<evidence type="ECO:0000313" key="9">
    <source>
        <dbReference type="Proteomes" id="UP001642409"/>
    </source>
</evidence>
<accession>A0ABP1HYP8</accession>
<feature type="transmembrane region" description="Helical" evidence="7">
    <location>
        <begin position="163"/>
        <end position="180"/>
    </location>
</feature>
<feature type="transmembrane region" description="Helical" evidence="7">
    <location>
        <begin position="48"/>
        <end position="70"/>
    </location>
</feature>
<keyword evidence="3 7" id="KW-0812">Transmembrane</keyword>
<evidence type="ECO:0000256" key="1">
    <source>
        <dbReference type="ARBA" id="ARBA00004477"/>
    </source>
</evidence>
<feature type="transmembrane region" description="Helical" evidence="7">
    <location>
        <begin position="135"/>
        <end position="156"/>
    </location>
</feature>
<evidence type="ECO:0000256" key="3">
    <source>
        <dbReference type="ARBA" id="ARBA00022692"/>
    </source>
</evidence>
<evidence type="ECO:0000256" key="4">
    <source>
        <dbReference type="ARBA" id="ARBA00022824"/>
    </source>
</evidence>
<evidence type="ECO:0000256" key="7">
    <source>
        <dbReference type="RuleBase" id="RU363059"/>
    </source>
</evidence>
<dbReference type="InterPro" id="IPR035952">
    <property type="entry name" value="Rhomboid-like_sf"/>
</dbReference>
<dbReference type="InterPro" id="IPR007599">
    <property type="entry name" value="DER1"/>
</dbReference>
<reference evidence="8 9" key="1">
    <citation type="submission" date="2024-07" db="EMBL/GenBank/DDBJ databases">
        <authorList>
            <person name="Akdeniz Z."/>
        </authorList>
    </citation>
    <scope>NUCLEOTIDE SEQUENCE [LARGE SCALE GENOMIC DNA]</scope>
</reference>
<dbReference type="PANTHER" id="PTHR11009">
    <property type="entry name" value="DER1-LIKE PROTEIN, DERLIN"/>
    <property type="match status" value="1"/>
</dbReference>
<dbReference type="EMBL" id="CAXDID020000041">
    <property type="protein sequence ID" value="CAL6000551.1"/>
    <property type="molecule type" value="Genomic_DNA"/>
</dbReference>
<comment type="subcellular location">
    <subcellularLocation>
        <location evidence="1 7">Endoplasmic reticulum membrane</location>
        <topology evidence="1 7">Multi-pass membrane protein</topology>
    </subcellularLocation>
</comment>
<keyword evidence="6 7" id="KW-0472">Membrane</keyword>
<gene>
    <name evidence="8" type="ORF">HINF_LOCUS16754</name>
</gene>
<feature type="transmembrane region" description="Helical" evidence="7">
    <location>
        <begin position="91"/>
        <end position="110"/>
    </location>
</feature>
<evidence type="ECO:0000256" key="5">
    <source>
        <dbReference type="ARBA" id="ARBA00022989"/>
    </source>
</evidence>
<proteinExistence type="inferred from homology"/>
<comment type="similarity">
    <text evidence="2 7">Belongs to the derlin family.</text>
</comment>